<feature type="transmembrane region" description="Helical" evidence="1">
    <location>
        <begin position="78"/>
        <end position="96"/>
    </location>
</feature>
<dbReference type="AlphaFoldDB" id="A0A511DHW3"/>
<sequence>MADEREENGMTEGLSELDRELRDVARRVERRIDPGATAMVVAVAVLVLIAAFLLPWIGDERGWDLLVGEGAGYGILPRLFTFAALIFGVAASGVALATRIWALAWVCAAGCGISTITGVWAVWSRQISVPQGGLGPEFGLVLALVAIVVLAATWARIALRR</sequence>
<keyword evidence="1" id="KW-0812">Transmembrane</keyword>
<dbReference type="RefSeq" id="WP_147109207.1">
    <property type="nucleotide sequence ID" value="NZ_BJVJ01000033.1"/>
</dbReference>
<keyword evidence="1" id="KW-1133">Transmembrane helix</keyword>
<reference evidence="2 3" key="1">
    <citation type="submission" date="2019-07" db="EMBL/GenBank/DDBJ databases">
        <title>Whole genome shotgun sequence of Pseudonocardia sulfidoxydans NBRC 16205.</title>
        <authorList>
            <person name="Hosoyama A."/>
            <person name="Uohara A."/>
            <person name="Ohji S."/>
            <person name="Ichikawa N."/>
        </authorList>
    </citation>
    <scope>NUCLEOTIDE SEQUENCE [LARGE SCALE GENOMIC DNA]</scope>
    <source>
        <strain evidence="2 3">NBRC 16205</strain>
    </source>
</reference>
<proteinExistence type="predicted"/>
<feature type="transmembrane region" description="Helical" evidence="1">
    <location>
        <begin position="36"/>
        <end position="58"/>
    </location>
</feature>
<protein>
    <submittedName>
        <fullName evidence="2">Membrane protein</fullName>
    </submittedName>
</protein>
<keyword evidence="3" id="KW-1185">Reference proteome</keyword>
<feature type="transmembrane region" description="Helical" evidence="1">
    <location>
        <begin position="103"/>
        <end position="123"/>
    </location>
</feature>
<evidence type="ECO:0000313" key="2">
    <source>
        <dbReference type="EMBL" id="GEL24392.1"/>
    </source>
</evidence>
<gene>
    <name evidence="2" type="ORF">PSU4_33460</name>
</gene>
<name>A0A511DHW3_9PSEU</name>
<feature type="transmembrane region" description="Helical" evidence="1">
    <location>
        <begin position="138"/>
        <end position="159"/>
    </location>
</feature>
<dbReference type="EMBL" id="BJVJ01000033">
    <property type="protein sequence ID" value="GEL24392.1"/>
    <property type="molecule type" value="Genomic_DNA"/>
</dbReference>
<dbReference type="Proteomes" id="UP000321685">
    <property type="component" value="Unassembled WGS sequence"/>
</dbReference>
<evidence type="ECO:0000256" key="1">
    <source>
        <dbReference type="SAM" id="Phobius"/>
    </source>
</evidence>
<comment type="caution">
    <text evidence="2">The sequence shown here is derived from an EMBL/GenBank/DDBJ whole genome shotgun (WGS) entry which is preliminary data.</text>
</comment>
<dbReference type="OrthoDB" id="4773013at2"/>
<keyword evidence="1" id="KW-0472">Membrane</keyword>
<organism evidence="2 3">
    <name type="scientific">Pseudonocardia sulfidoxydans NBRC 16205</name>
    <dbReference type="NCBI Taxonomy" id="1223511"/>
    <lineage>
        <taxon>Bacteria</taxon>
        <taxon>Bacillati</taxon>
        <taxon>Actinomycetota</taxon>
        <taxon>Actinomycetes</taxon>
        <taxon>Pseudonocardiales</taxon>
        <taxon>Pseudonocardiaceae</taxon>
        <taxon>Pseudonocardia</taxon>
    </lineage>
</organism>
<evidence type="ECO:0000313" key="3">
    <source>
        <dbReference type="Proteomes" id="UP000321685"/>
    </source>
</evidence>
<accession>A0A511DHW3</accession>